<dbReference type="InterPro" id="IPR005835">
    <property type="entry name" value="NTP_transferase_dom"/>
</dbReference>
<dbReference type="AlphaFoldDB" id="A0AAC9YUU7"/>
<keyword evidence="1 4" id="KW-0808">Transferase</keyword>
<evidence type="ECO:0000256" key="1">
    <source>
        <dbReference type="ARBA" id="ARBA00022679"/>
    </source>
</evidence>
<dbReference type="Pfam" id="PF00483">
    <property type="entry name" value="NTP_transferase"/>
    <property type="match status" value="1"/>
</dbReference>
<proteinExistence type="predicted"/>
<accession>A0AAC9YUU7</accession>
<keyword evidence="2" id="KW-0548">Nucleotidyltransferase</keyword>
<sequence>MIKSQSPIQIVMPMAGLGLRFQNEGIKTLKPLIPVKNIPMFVHAFESTAKFNSTKLHAVILKEHQELHELDKKLNRLYPNLELTILDSRTRGAAETILAASPRLEMDDPLLILDCDIAFNCDELESMVNTGAFHDFDGVLLYFESQIPSYSYLERDHDSICVRIIEKKVISNHAVIGAYFISTALNFFESAKQRIELYDVGRESEIYISSVINQMIEEGARFLTLKAEFANFGTPDDLRRYSQEN</sequence>
<name>A0AAC9YUU7_9ACTN</name>
<dbReference type="PANTHER" id="PTHR43584">
    <property type="entry name" value="NUCLEOTIDYL TRANSFERASE"/>
    <property type="match status" value="1"/>
</dbReference>
<dbReference type="InterPro" id="IPR029044">
    <property type="entry name" value="Nucleotide-diphossugar_trans"/>
</dbReference>
<dbReference type="SUPFAM" id="SSF53448">
    <property type="entry name" value="Nucleotide-diphospho-sugar transferases"/>
    <property type="match status" value="1"/>
</dbReference>
<dbReference type="GO" id="GO:0016779">
    <property type="term" value="F:nucleotidyltransferase activity"/>
    <property type="evidence" value="ECO:0007669"/>
    <property type="project" value="UniProtKB-KW"/>
</dbReference>
<dbReference type="InterPro" id="IPR050065">
    <property type="entry name" value="GlmU-like"/>
</dbReference>
<dbReference type="PANTHER" id="PTHR43584:SF8">
    <property type="entry name" value="N-ACETYLMURAMATE ALPHA-1-PHOSPHATE URIDYLYLTRANSFERASE"/>
    <property type="match status" value="1"/>
</dbReference>
<reference evidence="4 5" key="1">
    <citation type="submission" date="2016-07" db="EMBL/GenBank/DDBJ databases">
        <title>High microdiversification within the ubiquitous acI lineage of Actinobacteria.</title>
        <authorList>
            <person name="Neuenschwander S.M."/>
            <person name="Salcher M."/>
            <person name="Ghai R."/>
            <person name="Pernthaler J."/>
        </authorList>
    </citation>
    <scope>NUCLEOTIDE SEQUENCE [LARGE SCALE GENOMIC DNA]</scope>
    <source>
        <strain evidence="4">MMS-IIB-76</strain>
    </source>
</reference>
<protein>
    <submittedName>
        <fullName evidence="4">Nucleotidyl transferase</fullName>
    </submittedName>
</protein>
<evidence type="ECO:0000259" key="3">
    <source>
        <dbReference type="Pfam" id="PF00483"/>
    </source>
</evidence>
<dbReference type="Proteomes" id="UP000217194">
    <property type="component" value="Chromosome"/>
</dbReference>
<dbReference type="Gene3D" id="3.90.550.10">
    <property type="entry name" value="Spore Coat Polysaccharide Biosynthesis Protein SpsA, Chain A"/>
    <property type="match status" value="1"/>
</dbReference>
<organism evidence="4 5">
    <name type="scientific">Candidatus Planktophila versatilis</name>
    <dbReference type="NCBI Taxonomy" id="1884905"/>
    <lineage>
        <taxon>Bacteria</taxon>
        <taxon>Bacillati</taxon>
        <taxon>Actinomycetota</taxon>
        <taxon>Actinomycetes</taxon>
        <taxon>Candidatus Nanopelagicales</taxon>
        <taxon>Candidatus Nanopelagicaceae</taxon>
        <taxon>Candidatus Planktophila</taxon>
    </lineage>
</organism>
<dbReference type="EMBL" id="CP016778">
    <property type="protein sequence ID" value="ASY22049.1"/>
    <property type="molecule type" value="Genomic_DNA"/>
</dbReference>
<evidence type="ECO:0000313" key="4">
    <source>
        <dbReference type="EMBL" id="ASY22049.1"/>
    </source>
</evidence>
<feature type="domain" description="Nucleotidyl transferase" evidence="3">
    <location>
        <begin position="20"/>
        <end position="242"/>
    </location>
</feature>
<gene>
    <name evidence="4" type="ORF">A1sIIB76_00195</name>
</gene>
<evidence type="ECO:0000313" key="5">
    <source>
        <dbReference type="Proteomes" id="UP000217194"/>
    </source>
</evidence>
<evidence type="ECO:0000256" key="2">
    <source>
        <dbReference type="ARBA" id="ARBA00022695"/>
    </source>
</evidence>